<dbReference type="Proteomes" id="UP000676194">
    <property type="component" value="Chromosome"/>
</dbReference>
<dbReference type="InterPro" id="IPR001763">
    <property type="entry name" value="Rhodanese-like_dom"/>
</dbReference>
<dbReference type="KEGG" id="tsph:KIH39_26230"/>
<dbReference type="CDD" id="cd00158">
    <property type="entry name" value="RHOD"/>
    <property type="match status" value="1"/>
</dbReference>
<dbReference type="PANTHER" id="PTHR43031:SF17">
    <property type="entry name" value="SULFURTRANSFERASE YTWF-RELATED"/>
    <property type="match status" value="1"/>
</dbReference>
<dbReference type="PANTHER" id="PTHR43031">
    <property type="entry name" value="FAD-DEPENDENT OXIDOREDUCTASE"/>
    <property type="match status" value="1"/>
</dbReference>
<proteinExistence type="predicted"/>
<dbReference type="SMART" id="SM00450">
    <property type="entry name" value="RHOD"/>
    <property type="match status" value="1"/>
</dbReference>
<feature type="domain" description="Rhodanese" evidence="1">
    <location>
        <begin position="12"/>
        <end position="102"/>
    </location>
</feature>
<sequence length="104" mass="11528">MKPRELADLIANGENLYLVDVRQPWENEHCRIANSVLIPLNELIEHMGEIDPPEGAKIVVYCHHGIRSLTGATLIQQAGFQNVASLSGGIDAWSKQIDPKVPLY</sequence>
<dbReference type="PROSITE" id="PS50206">
    <property type="entry name" value="RHODANESE_3"/>
    <property type="match status" value="1"/>
</dbReference>
<reference evidence="2" key="1">
    <citation type="submission" date="2021-05" db="EMBL/GenBank/DDBJ databases">
        <title>Complete genome sequence of the cellulolytic planctomycete Telmatocola sphagniphila SP2T and characterization of the first cellulase from planctomycetes.</title>
        <authorList>
            <person name="Rakitin A.L."/>
            <person name="Beletsky A.V."/>
            <person name="Naumoff D.G."/>
            <person name="Kulichevskaya I.S."/>
            <person name="Mardanov A.V."/>
            <person name="Ravin N.V."/>
            <person name="Dedysh S.N."/>
        </authorList>
    </citation>
    <scope>NUCLEOTIDE SEQUENCE</scope>
    <source>
        <strain evidence="2">SP2T</strain>
    </source>
</reference>
<dbReference type="Gene3D" id="3.40.250.10">
    <property type="entry name" value="Rhodanese-like domain"/>
    <property type="match status" value="1"/>
</dbReference>
<dbReference type="InterPro" id="IPR050229">
    <property type="entry name" value="GlpE_sulfurtransferase"/>
</dbReference>
<dbReference type="SUPFAM" id="SSF52821">
    <property type="entry name" value="Rhodanese/Cell cycle control phosphatase"/>
    <property type="match status" value="1"/>
</dbReference>
<dbReference type="InterPro" id="IPR036873">
    <property type="entry name" value="Rhodanese-like_dom_sf"/>
</dbReference>
<evidence type="ECO:0000259" key="1">
    <source>
        <dbReference type="PROSITE" id="PS50206"/>
    </source>
</evidence>
<protein>
    <submittedName>
        <fullName evidence="2">Rhodanese-like domain-containing protein</fullName>
    </submittedName>
</protein>
<gene>
    <name evidence="2" type="ORF">KIH39_26230</name>
</gene>
<dbReference type="AlphaFoldDB" id="A0A8E6BBV0"/>
<dbReference type="EMBL" id="CP074694">
    <property type="protein sequence ID" value="QVL35019.1"/>
    <property type="molecule type" value="Genomic_DNA"/>
</dbReference>
<keyword evidence="3" id="KW-1185">Reference proteome</keyword>
<evidence type="ECO:0000313" key="3">
    <source>
        <dbReference type="Proteomes" id="UP000676194"/>
    </source>
</evidence>
<dbReference type="Pfam" id="PF00581">
    <property type="entry name" value="Rhodanese"/>
    <property type="match status" value="1"/>
</dbReference>
<organism evidence="2 3">
    <name type="scientific">Telmatocola sphagniphila</name>
    <dbReference type="NCBI Taxonomy" id="1123043"/>
    <lineage>
        <taxon>Bacteria</taxon>
        <taxon>Pseudomonadati</taxon>
        <taxon>Planctomycetota</taxon>
        <taxon>Planctomycetia</taxon>
        <taxon>Gemmatales</taxon>
        <taxon>Gemmataceae</taxon>
    </lineage>
</organism>
<accession>A0A8E6BBV0</accession>
<evidence type="ECO:0000313" key="2">
    <source>
        <dbReference type="EMBL" id="QVL35019.1"/>
    </source>
</evidence>
<name>A0A8E6BBV0_9BACT</name>